<dbReference type="InterPro" id="IPR052690">
    <property type="entry name" value="Antho-RFamide"/>
</dbReference>
<keyword evidence="2" id="KW-0547">Nucleotide-binding</keyword>
<dbReference type="PANTHER" id="PTHR31709:SF3">
    <property type="entry name" value="LEUCINE ZIPPER PROTEIN 4-RELATED"/>
    <property type="match status" value="1"/>
</dbReference>
<protein>
    <submittedName>
        <fullName evidence="2">Putative ATP-dependent RNA helicase</fullName>
    </submittedName>
</protein>
<feature type="region of interest" description="Disordered" evidence="1">
    <location>
        <begin position="391"/>
        <end position="519"/>
    </location>
</feature>
<sequence length="636" mass="70131">MYQNVKEFINQLKMYLLSHSSLGLNRIDLPDSSESDSNHKKILSRRNEDHYFVDMSPHGRSQRLSAHAERYGDDSEPEDQDGRPSNDGSGRPSNEGSGRPSNDGSGRPSHYGSGRPSNDGSGRPSNDGSGRPSNDGSGRPSNDGSGRPPGGRLSGGRPGTGSDAVQSLREGSALPMCQPGGAQEQASLEESDSETVQDDEKSLQIKQKIAQLIQLTMNTTTEGIKTIKPLQDEHGKSAYYKFGLVLSQVKKTREVLNELFNTAIKHRNSWRALEQLKIFELIVESNVETTELTKQLIELNNEIIKPGAKLPPPVASRKTDHYKTSNYHYSYLIAYRMLNHIRRYKTLSSVSAHSMFMGLNRIDLPDSSESDSNHKESINRRLLIINDHYVLENNQKSPRGQRARQPSSHAARYGESFSDQDSRIPSNEGYGIPPLGAKERLPPSTGDRLYGRPYDSSEPDDSLPSGPGTGSGAVQSKSPAEGSRQPAALPICQPAGPGGAQEPASSEENDTDTVQDDEKSVQIKQNIAYLIQLTMNSTAKSIETIKPLQDEHGKSLYYRFGLILSQVKKTREVLNELFNTAIKHRNSWRALEQLKIFELIVESSVETTELTKQLIELNNEILKSGTKSGNVPAPET</sequence>
<feature type="non-terminal residue" evidence="2">
    <location>
        <position position="636"/>
    </location>
</feature>
<dbReference type="AlphaFoldDB" id="A0A0L7LV33"/>
<keyword evidence="2" id="KW-0067">ATP-binding</keyword>
<keyword evidence="2" id="KW-0378">Hydrolase</keyword>
<dbReference type="GO" id="GO:0004386">
    <property type="term" value="F:helicase activity"/>
    <property type="evidence" value="ECO:0007669"/>
    <property type="project" value="UniProtKB-KW"/>
</dbReference>
<feature type="region of interest" description="Disordered" evidence="1">
    <location>
        <begin position="29"/>
        <end position="195"/>
    </location>
</feature>
<keyword evidence="2" id="KW-0347">Helicase</keyword>
<feature type="compositionally biased region" description="Polar residues" evidence="1">
    <location>
        <begin position="392"/>
        <end position="408"/>
    </location>
</feature>
<evidence type="ECO:0000313" key="3">
    <source>
        <dbReference type="Proteomes" id="UP000037510"/>
    </source>
</evidence>
<organism evidence="2 3">
    <name type="scientific">Operophtera brumata</name>
    <name type="common">Winter moth</name>
    <name type="synonym">Phalaena brumata</name>
    <dbReference type="NCBI Taxonomy" id="104452"/>
    <lineage>
        <taxon>Eukaryota</taxon>
        <taxon>Metazoa</taxon>
        <taxon>Ecdysozoa</taxon>
        <taxon>Arthropoda</taxon>
        <taxon>Hexapoda</taxon>
        <taxon>Insecta</taxon>
        <taxon>Pterygota</taxon>
        <taxon>Neoptera</taxon>
        <taxon>Endopterygota</taxon>
        <taxon>Lepidoptera</taxon>
        <taxon>Glossata</taxon>
        <taxon>Ditrysia</taxon>
        <taxon>Geometroidea</taxon>
        <taxon>Geometridae</taxon>
        <taxon>Larentiinae</taxon>
        <taxon>Operophtera</taxon>
    </lineage>
</organism>
<evidence type="ECO:0000256" key="1">
    <source>
        <dbReference type="SAM" id="MobiDB-lite"/>
    </source>
</evidence>
<name>A0A0L7LV33_OPEBR</name>
<dbReference type="Proteomes" id="UP000037510">
    <property type="component" value="Unassembled WGS sequence"/>
</dbReference>
<feature type="compositionally biased region" description="Acidic residues" evidence="1">
    <location>
        <begin position="505"/>
        <end position="515"/>
    </location>
</feature>
<keyword evidence="3" id="KW-1185">Reference proteome</keyword>
<gene>
    <name evidence="2" type="ORF">OBRU01_00785</name>
</gene>
<dbReference type="PANTHER" id="PTHR31709">
    <property type="entry name" value="LEUCINE ZIPPER PROTEIN 4-RELATED"/>
    <property type="match status" value="1"/>
</dbReference>
<dbReference type="STRING" id="104452.A0A0L7LV33"/>
<accession>A0A0L7LV33</accession>
<proteinExistence type="predicted"/>
<feature type="compositionally biased region" description="Polar residues" evidence="1">
    <location>
        <begin position="86"/>
        <end position="104"/>
    </location>
</feature>
<dbReference type="EMBL" id="JTDY01000039">
    <property type="protein sequence ID" value="KOB79249.1"/>
    <property type="molecule type" value="Genomic_DNA"/>
</dbReference>
<evidence type="ECO:0000313" key="2">
    <source>
        <dbReference type="EMBL" id="KOB79249.1"/>
    </source>
</evidence>
<comment type="caution">
    <text evidence="2">The sequence shown here is derived from an EMBL/GenBank/DDBJ whole genome shotgun (WGS) entry which is preliminary data.</text>
</comment>
<feature type="compositionally biased region" description="Polar residues" evidence="1">
    <location>
        <begin position="115"/>
        <end position="143"/>
    </location>
</feature>
<reference evidence="2 3" key="1">
    <citation type="journal article" date="2015" name="Genome Biol. Evol.">
        <title>The genome of winter moth (Operophtera brumata) provides a genomic perspective on sexual dimorphism and phenology.</title>
        <authorList>
            <person name="Derks M.F."/>
            <person name="Smit S."/>
            <person name="Salis L."/>
            <person name="Schijlen E."/>
            <person name="Bossers A."/>
            <person name="Mateman C."/>
            <person name="Pijl A.S."/>
            <person name="de Ridder D."/>
            <person name="Groenen M.A."/>
            <person name="Visser M.E."/>
            <person name="Megens H.J."/>
        </authorList>
    </citation>
    <scope>NUCLEOTIDE SEQUENCE [LARGE SCALE GENOMIC DNA]</scope>
    <source>
        <strain evidence="2">WM2013NL</strain>
        <tissue evidence="2">Head and thorax</tissue>
    </source>
</reference>
<feature type="compositionally biased region" description="Gly residues" evidence="1">
    <location>
        <begin position="147"/>
        <end position="159"/>
    </location>
</feature>